<proteinExistence type="predicted"/>
<dbReference type="Pfam" id="PF01882">
    <property type="entry name" value="DUF58"/>
    <property type="match status" value="1"/>
</dbReference>
<dbReference type="EMBL" id="QLYX01000007">
    <property type="protein sequence ID" value="RAY14040.1"/>
    <property type="molecule type" value="Genomic_DNA"/>
</dbReference>
<dbReference type="InterPro" id="IPR002881">
    <property type="entry name" value="DUF58"/>
</dbReference>
<dbReference type="PANTHER" id="PTHR34351">
    <property type="entry name" value="SLR1927 PROTEIN-RELATED"/>
    <property type="match status" value="1"/>
</dbReference>
<evidence type="ECO:0000256" key="1">
    <source>
        <dbReference type="SAM" id="MobiDB-lite"/>
    </source>
</evidence>
<evidence type="ECO:0000313" key="3">
    <source>
        <dbReference type="EMBL" id="RAY14040.1"/>
    </source>
</evidence>
<keyword evidence="4" id="KW-1185">Reference proteome</keyword>
<dbReference type="Proteomes" id="UP000251891">
    <property type="component" value="Unassembled WGS sequence"/>
</dbReference>
<evidence type="ECO:0000313" key="4">
    <source>
        <dbReference type="Proteomes" id="UP000251891"/>
    </source>
</evidence>
<accession>A0A365H4K6</accession>
<feature type="domain" description="DUF58" evidence="2">
    <location>
        <begin position="186"/>
        <end position="290"/>
    </location>
</feature>
<dbReference type="AlphaFoldDB" id="A0A365H4K6"/>
<evidence type="ECO:0000259" key="2">
    <source>
        <dbReference type="Pfam" id="PF01882"/>
    </source>
</evidence>
<protein>
    <submittedName>
        <fullName evidence="3">DUF58 domain-containing protein</fullName>
    </submittedName>
</protein>
<dbReference type="OrthoDB" id="9812729at2"/>
<sequence length="368" mass="38563">MPTTRGRATAAAGAALAAAGLVLGHPELTLLGVLAITAVAAALTQVHRPTPLTATRVLAARRTTPGTALDVVLHLTARHPTQVTERIDGPDGLTHRPLPDPHTHPGPSTYQITADRRGTLDLGPVRTLRTDPLGLAAATRHHGGTDRIWVHPPTHRLHPAPGGTLPDHDGGTDAARTGGLTFHGLRDHVPGDDLRQVHWRASARHGRLLVREHVDTSHPRLLVLVDEHTPNRDALDEIAAAAASLLITALRAGHGCELHLCGGRRHTVHAGSATGATVVLDALAELIPTPTDPVRACRLLATRPPADTAVLLTASTDTATLAAFAALSAHHRTLVAALIGAPTTTAHPGVRLLHAATAADFARQWNRT</sequence>
<reference evidence="3 4" key="1">
    <citation type="submission" date="2018-06" db="EMBL/GenBank/DDBJ databases">
        <title>Actinomadura craniellae sp. nov. isolated from marine sponge Craniella sp.</title>
        <authorList>
            <person name="Li L."/>
            <person name="Xu Q.H."/>
            <person name="Lin H.W."/>
            <person name="Lu Y.H."/>
        </authorList>
    </citation>
    <scope>NUCLEOTIDE SEQUENCE [LARGE SCALE GENOMIC DNA]</scope>
    <source>
        <strain evidence="3 4">LHW63021</strain>
    </source>
</reference>
<name>A0A365H4K6_9ACTN</name>
<organism evidence="3 4">
    <name type="scientific">Actinomadura craniellae</name>
    <dbReference type="NCBI Taxonomy" id="2231787"/>
    <lineage>
        <taxon>Bacteria</taxon>
        <taxon>Bacillati</taxon>
        <taxon>Actinomycetota</taxon>
        <taxon>Actinomycetes</taxon>
        <taxon>Streptosporangiales</taxon>
        <taxon>Thermomonosporaceae</taxon>
        <taxon>Actinomadura</taxon>
    </lineage>
</organism>
<dbReference type="PANTHER" id="PTHR34351:SF1">
    <property type="entry name" value="SLR1927 PROTEIN"/>
    <property type="match status" value="1"/>
</dbReference>
<feature type="compositionally biased region" description="Basic and acidic residues" evidence="1">
    <location>
        <begin position="85"/>
        <end position="103"/>
    </location>
</feature>
<dbReference type="RefSeq" id="WP_111868952.1">
    <property type="nucleotide sequence ID" value="NZ_QLYX01000007.1"/>
</dbReference>
<comment type="caution">
    <text evidence="3">The sequence shown here is derived from an EMBL/GenBank/DDBJ whole genome shotgun (WGS) entry which is preliminary data.</text>
</comment>
<gene>
    <name evidence="3" type="ORF">DPM19_17315</name>
</gene>
<feature type="region of interest" description="Disordered" evidence="1">
    <location>
        <begin position="84"/>
        <end position="126"/>
    </location>
</feature>